<keyword evidence="4" id="KW-1185">Reference proteome</keyword>
<dbReference type="EMBL" id="SDMQ01000004">
    <property type="protein sequence ID" value="TBT85959.1"/>
    <property type="molecule type" value="Genomic_DNA"/>
</dbReference>
<dbReference type="InterPro" id="IPR025557">
    <property type="entry name" value="DUF4282"/>
</dbReference>
<dbReference type="Pfam" id="PF14110">
    <property type="entry name" value="DUF4282"/>
    <property type="match status" value="1"/>
</dbReference>
<keyword evidence="2" id="KW-0472">Membrane</keyword>
<accession>A0A4V2JSK5</accession>
<dbReference type="OrthoDB" id="3734608at2"/>
<feature type="compositionally biased region" description="Low complexity" evidence="1">
    <location>
        <begin position="101"/>
        <end position="117"/>
    </location>
</feature>
<evidence type="ECO:0000313" key="3">
    <source>
        <dbReference type="EMBL" id="TBT85959.1"/>
    </source>
</evidence>
<dbReference type="AlphaFoldDB" id="A0A4V2JSK5"/>
<evidence type="ECO:0000256" key="1">
    <source>
        <dbReference type="SAM" id="MobiDB-lite"/>
    </source>
</evidence>
<proteinExistence type="predicted"/>
<protein>
    <submittedName>
        <fullName evidence="3">DUF4282 domain-containing protein</fullName>
    </submittedName>
</protein>
<sequence length="243" mass="25734">MADNYPGNPQSQPSPEPDPWATMPRQNLTPPGDESPFARPAANPWQPPEPVEQAEPTAVQPPVEPAQPENPYDTSPWGSEPTSQLPPFPGSTPPPPPPAAPYAATFPSAPAPEAQQYPAPYAASGPAWAPGSAGPGVPQHRDANPLMALFDFSFTKFATPGLVKIVYILQVVGAVGAWLLWLLAAFGASRFDGGAAVGLLVLLVGWIPVLLSIAFTRFVLEGIVALIRIHDRVTEMAERDKAS</sequence>
<organism evidence="3 4">
    <name type="scientific">Propioniciclava sinopodophylli</name>
    <dbReference type="NCBI Taxonomy" id="1837344"/>
    <lineage>
        <taxon>Bacteria</taxon>
        <taxon>Bacillati</taxon>
        <taxon>Actinomycetota</taxon>
        <taxon>Actinomycetes</taxon>
        <taxon>Propionibacteriales</taxon>
        <taxon>Propionibacteriaceae</taxon>
        <taxon>Propioniciclava</taxon>
    </lineage>
</organism>
<feature type="transmembrane region" description="Helical" evidence="2">
    <location>
        <begin position="165"/>
        <end position="188"/>
    </location>
</feature>
<dbReference type="RefSeq" id="WP_131167608.1">
    <property type="nucleotide sequence ID" value="NZ_SDMQ01000004.1"/>
</dbReference>
<evidence type="ECO:0000256" key="2">
    <source>
        <dbReference type="SAM" id="Phobius"/>
    </source>
</evidence>
<feature type="compositionally biased region" description="Polar residues" evidence="1">
    <location>
        <begin position="72"/>
        <end position="83"/>
    </location>
</feature>
<comment type="caution">
    <text evidence="3">The sequence shown here is derived from an EMBL/GenBank/DDBJ whole genome shotgun (WGS) entry which is preliminary data.</text>
</comment>
<feature type="compositionally biased region" description="Pro residues" evidence="1">
    <location>
        <begin position="84"/>
        <end position="100"/>
    </location>
</feature>
<reference evidence="3 4" key="1">
    <citation type="submission" date="2019-01" db="EMBL/GenBank/DDBJ databases">
        <title>Lactibacter flavus gen. nov., sp. nov., a novel bacterium of the family Propionibacteriaceae isolated from raw milk and dairy products.</title>
        <authorList>
            <person name="Huptas C."/>
            <person name="Wenning M."/>
            <person name="Breitenwieser F."/>
            <person name="Doll E."/>
            <person name="Von Neubeck M."/>
            <person name="Busse H.-J."/>
            <person name="Scherer S."/>
        </authorList>
    </citation>
    <scope>NUCLEOTIDE SEQUENCE [LARGE SCALE GENOMIC DNA]</scope>
    <source>
        <strain evidence="3 4">KCTC 33808</strain>
    </source>
</reference>
<keyword evidence="2" id="KW-1133">Transmembrane helix</keyword>
<gene>
    <name evidence="3" type="ORF">ET989_05795</name>
</gene>
<dbReference type="Proteomes" id="UP000292373">
    <property type="component" value="Unassembled WGS sequence"/>
</dbReference>
<feature type="region of interest" description="Disordered" evidence="1">
    <location>
        <begin position="1"/>
        <end position="117"/>
    </location>
</feature>
<name>A0A4V2JSK5_9ACTN</name>
<keyword evidence="2" id="KW-0812">Transmembrane</keyword>
<evidence type="ECO:0000313" key="4">
    <source>
        <dbReference type="Proteomes" id="UP000292373"/>
    </source>
</evidence>
<feature type="transmembrane region" description="Helical" evidence="2">
    <location>
        <begin position="194"/>
        <end position="220"/>
    </location>
</feature>